<keyword evidence="1" id="KW-0472">Membrane</keyword>
<feature type="transmembrane region" description="Helical" evidence="1">
    <location>
        <begin position="74"/>
        <end position="91"/>
    </location>
</feature>
<evidence type="ECO:0008006" key="4">
    <source>
        <dbReference type="Google" id="ProtNLM"/>
    </source>
</evidence>
<feature type="transmembrane region" description="Helical" evidence="1">
    <location>
        <begin position="42"/>
        <end position="62"/>
    </location>
</feature>
<feature type="transmembrane region" description="Helical" evidence="1">
    <location>
        <begin position="156"/>
        <end position="181"/>
    </location>
</feature>
<gene>
    <name evidence="2" type="ORF">GOARA_043_00660</name>
</gene>
<dbReference type="Pfam" id="PF11139">
    <property type="entry name" value="SfLAP"/>
    <property type="match status" value="1"/>
</dbReference>
<dbReference type="AlphaFoldDB" id="G7H130"/>
<reference evidence="2 3" key="1">
    <citation type="submission" date="2011-11" db="EMBL/GenBank/DDBJ databases">
        <title>Whole genome shotgun sequence of Gordonia araii NBRC 100433.</title>
        <authorList>
            <person name="Yoshida Y."/>
            <person name="Hosoyama A."/>
            <person name="Tsuchikane K."/>
            <person name="Katsumata H."/>
            <person name="Yamazaki S."/>
            <person name="Fujita N."/>
        </authorList>
    </citation>
    <scope>NUCLEOTIDE SEQUENCE [LARGE SCALE GENOMIC DNA]</scope>
    <source>
        <strain evidence="2 3">NBRC 100433</strain>
    </source>
</reference>
<dbReference type="InterPro" id="IPR021315">
    <property type="entry name" value="Gap/Sap"/>
</dbReference>
<keyword evidence="1" id="KW-1133">Transmembrane helix</keyword>
<feature type="transmembrane region" description="Helical" evidence="1">
    <location>
        <begin position="12"/>
        <end position="30"/>
    </location>
</feature>
<dbReference type="Proteomes" id="UP000035088">
    <property type="component" value="Unassembled WGS sequence"/>
</dbReference>
<keyword evidence="3" id="KW-1185">Reference proteome</keyword>
<name>G7H130_9ACTN</name>
<keyword evidence="1" id="KW-0812">Transmembrane</keyword>
<dbReference type="EMBL" id="BAEE01000043">
    <property type="protein sequence ID" value="GAB09591.1"/>
    <property type="molecule type" value="Genomic_DNA"/>
</dbReference>
<evidence type="ECO:0000313" key="2">
    <source>
        <dbReference type="EMBL" id="GAB09591.1"/>
    </source>
</evidence>
<evidence type="ECO:0000313" key="3">
    <source>
        <dbReference type="Proteomes" id="UP000035088"/>
    </source>
</evidence>
<protein>
    <recommendedName>
        <fullName evidence="4">GAP family protein</fullName>
    </recommendedName>
</protein>
<dbReference type="STRING" id="1073574.GOARA_043_00660"/>
<dbReference type="RefSeq" id="WP_007321666.1">
    <property type="nucleotide sequence ID" value="NZ_BAEE01000043.1"/>
</dbReference>
<feature type="transmembrane region" description="Helical" evidence="1">
    <location>
        <begin position="122"/>
        <end position="144"/>
    </location>
</feature>
<comment type="caution">
    <text evidence="2">The sequence shown here is derived from an EMBL/GenBank/DDBJ whole genome shotgun (WGS) entry which is preliminary data.</text>
</comment>
<organism evidence="2 3">
    <name type="scientific">Gordonia araii NBRC 100433</name>
    <dbReference type="NCBI Taxonomy" id="1073574"/>
    <lineage>
        <taxon>Bacteria</taxon>
        <taxon>Bacillati</taxon>
        <taxon>Actinomycetota</taxon>
        <taxon>Actinomycetes</taxon>
        <taxon>Mycobacteriales</taxon>
        <taxon>Gordoniaceae</taxon>
        <taxon>Gordonia</taxon>
    </lineage>
</organism>
<accession>G7H130</accession>
<proteinExistence type="predicted"/>
<evidence type="ECO:0000256" key="1">
    <source>
        <dbReference type="SAM" id="Phobius"/>
    </source>
</evidence>
<sequence>MISAIGDILPLALAIGISPFPIVGMILTLLSPKPRGSGITFALGWLVGVIGPLVAIILVAGATGLGDDGQPGKTIGVIRLILGVALIALAFQQWQSRPGAGEEPHMPRWLASVDALTPAKSAVLGFALAAINPKGLFITIAAGLALNRTGLGGADLVVPAAVYVLIASSSVIILLGAYLLAPDRMGQPLTKTKAWLIANNSVIMVVILLIIGAMVFSKGLHSF</sequence>
<feature type="transmembrane region" description="Helical" evidence="1">
    <location>
        <begin position="193"/>
        <end position="216"/>
    </location>
</feature>
<dbReference type="OrthoDB" id="4753036at2"/>